<dbReference type="PROSITE" id="PS50850">
    <property type="entry name" value="MFS"/>
    <property type="match status" value="1"/>
</dbReference>
<keyword evidence="6 8" id="KW-1133">Transmembrane helix</keyword>
<dbReference type="GO" id="GO:0042910">
    <property type="term" value="F:xenobiotic transmembrane transporter activity"/>
    <property type="evidence" value="ECO:0007669"/>
    <property type="project" value="InterPro"/>
</dbReference>
<accession>D3FF02</accession>
<protein>
    <submittedName>
        <fullName evidence="10">Drug resistance transporter, Bcr/CflA subfamily</fullName>
    </submittedName>
</protein>
<dbReference type="CDD" id="cd17320">
    <property type="entry name" value="MFS_MdfA_MDR_like"/>
    <property type="match status" value="1"/>
</dbReference>
<feature type="transmembrane region" description="Helical" evidence="8">
    <location>
        <begin position="316"/>
        <end position="340"/>
    </location>
</feature>
<feature type="transmembrane region" description="Helical" evidence="8">
    <location>
        <begin position="50"/>
        <end position="74"/>
    </location>
</feature>
<evidence type="ECO:0000313" key="11">
    <source>
        <dbReference type="Proteomes" id="UP000008229"/>
    </source>
</evidence>
<dbReference type="InterPro" id="IPR001958">
    <property type="entry name" value="Tet-R_TetA/multi-R_MdtG-like"/>
</dbReference>
<evidence type="ECO:0000256" key="2">
    <source>
        <dbReference type="ARBA" id="ARBA00006236"/>
    </source>
</evidence>
<dbReference type="FunFam" id="1.20.1720.10:FF:000005">
    <property type="entry name" value="Bcr/CflA family efflux transporter"/>
    <property type="match status" value="1"/>
</dbReference>
<evidence type="ECO:0000256" key="3">
    <source>
        <dbReference type="ARBA" id="ARBA00022448"/>
    </source>
</evidence>
<dbReference type="InterPro" id="IPR036259">
    <property type="entry name" value="MFS_trans_sf"/>
</dbReference>
<dbReference type="eggNOG" id="COG2814">
    <property type="taxonomic scope" value="Bacteria"/>
</dbReference>
<dbReference type="PRINTS" id="PR01035">
    <property type="entry name" value="TCRTETA"/>
</dbReference>
<evidence type="ECO:0000313" key="10">
    <source>
        <dbReference type="EMBL" id="ADB51719.1"/>
    </source>
</evidence>
<feature type="transmembrane region" description="Helical" evidence="8">
    <location>
        <begin position="378"/>
        <end position="399"/>
    </location>
</feature>
<reference evidence="11" key="2">
    <citation type="submission" date="2010-01" db="EMBL/GenBank/DDBJ databases">
        <title>The complete genome of Conexibacter woesei DSM 14684.</title>
        <authorList>
            <consortium name="US DOE Joint Genome Institute (JGI-PGF)"/>
            <person name="Lucas S."/>
            <person name="Copeland A."/>
            <person name="Lapidus A."/>
            <person name="Glavina del Rio T."/>
            <person name="Dalin E."/>
            <person name="Tice H."/>
            <person name="Bruce D."/>
            <person name="Goodwin L."/>
            <person name="Pitluck S."/>
            <person name="Kyrpides N."/>
            <person name="Mavromatis K."/>
            <person name="Ivanova N."/>
            <person name="Mikhailova N."/>
            <person name="Chertkov O."/>
            <person name="Brettin T."/>
            <person name="Detter J.C."/>
            <person name="Han C."/>
            <person name="Larimer F."/>
            <person name="Land M."/>
            <person name="Hauser L."/>
            <person name="Markowitz V."/>
            <person name="Cheng J.-F."/>
            <person name="Hugenholtz P."/>
            <person name="Woyke T."/>
            <person name="Wu D."/>
            <person name="Pukall R."/>
            <person name="Steenblock K."/>
            <person name="Schneider S."/>
            <person name="Klenk H.-P."/>
            <person name="Eisen J.A."/>
        </authorList>
    </citation>
    <scope>NUCLEOTIDE SEQUENCE [LARGE SCALE GENOMIC DNA]</scope>
    <source>
        <strain evidence="11">DSM 14684 / CIP 108061 / JCM 11494 / NBRC 100937 / ID131577</strain>
    </source>
</reference>
<dbReference type="Gene3D" id="1.20.1720.10">
    <property type="entry name" value="Multidrug resistance protein D"/>
    <property type="match status" value="1"/>
</dbReference>
<evidence type="ECO:0000256" key="4">
    <source>
        <dbReference type="ARBA" id="ARBA00022475"/>
    </source>
</evidence>
<keyword evidence="7 8" id="KW-0472">Membrane</keyword>
<feature type="transmembrane region" description="Helical" evidence="8">
    <location>
        <begin position="226"/>
        <end position="247"/>
    </location>
</feature>
<keyword evidence="5 8" id="KW-0812">Transmembrane</keyword>
<dbReference type="KEGG" id="cwo:Cwoe_3301"/>
<reference evidence="10 11" key="1">
    <citation type="journal article" date="2010" name="Stand. Genomic Sci.">
        <title>Complete genome sequence of Conexibacter woesei type strain (ID131577).</title>
        <authorList>
            <person name="Pukall R."/>
            <person name="Lapidus A."/>
            <person name="Glavina Del Rio T."/>
            <person name="Copeland A."/>
            <person name="Tice H."/>
            <person name="Cheng J.-F."/>
            <person name="Lucas S."/>
            <person name="Chen F."/>
            <person name="Nolan M."/>
            <person name="Bruce D."/>
            <person name="Goodwin L."/>
            <person name="Pitluck S."/>
            <person name="Mavromatis K."/>
            <person name="Ivanova N."/>
            <person name="Ovchinnikova G."/>
            <person name="Pati A."/>
            <person name="Chen A."/>
            <person name="Palaniappan K."/>
            <person name="Land M."/>
            <person name="Hauser L."/>
            <person name="Chang Y.-J."/>
            <person name="Jeffries C.D."/>
            <person name="Chain P."/>
            <person name="Meincke L."/>
            <person name="Sims D."/>
            <person name="Brettin T."/>
            <person name="Detter J.C."/>
            <person name="Rohde M."/>
            <person name="Goeker M."/>
            <person name="Bristow J."/>
            <person name="Eisen J.A."/>
            <person name="Markowitz V."/>
            <person name="Kyrpides N.C."/>
            <person name="Klenk H.-P."/>
            <person name="Hugenholtz P."/>
        </authorList>
    </citation>
    <scope>NUCLEOTIDE SEQUENCE [LARGE SCALE GENOMIC DNA]</scope>
    <source>
        <strain evidence="11">DSM 14684 / CIP 108061 / JCM 11494 / NBRC 100937 / ID131577</strain>
    </source>
</reference>
<dbReference type="InterPro" id="IPR020846">
    <property type="entry name" value="MFS_dom"/>
</dbReference>
<feature type="transmembrane region" description="Helical" evidence="8">
    <location>
        <begin position="174"/>
        <end position="193"/>
    </location>
</feature>
<dbReference type="PANTHER" id="PTHR42718:SF9">
    <property type="entry name" value="MAJOR FACILITATOR SUPERFAMILY MULTIDRUG TRANSPORTER MFSC"/>
    <property type="match status" value="1"/>
</dbReference>
<dbReference type="NCBIfam" id="TIGR00710">
    <property type="entry name" value="efflux_Bcr_CflA"/>
    <property type="match status" value="1"/>
</dbReference>
<feature type="transmembrane region" description="Helical" evidence="8">
    <location>
        <begin position="352"/>
        <end position="372"/>
    </location>
</feature>
<name>D3FF02_CONWI</name>
<dbReference type="EMBL" id="CP001854">
    <property type="protein sequence ID" value="ADB51719.1"/>
    <property type="molecule type" value="Genomic_DNA"/>
</dbReference>
<evidence type="ECO:0000256" key="8">
    <source>
        <dbReference type="SAM" id="Phobius"/>
    </source>
</evidence>
<proteinExistence type="inferred from homology"/>
<dbReference type="Proteomes" id="UP000008229">
    <property type="component" value="Chromosome"/>
</dbReference>
<dbReference type="STRING" id="469383.Cwoe_3301"/>
<dbReference type="HOGENOM" id="CLU_001265_47_0_11"/>
<evidence type="ECO:0000256" key="5">
    <source>
        <dbReference type="ARBA" id="ARBA00022692"/>
    </source>
</evidence>
<evidence type="ECO:0000256" key="7">
    <source>
        <dbReference type="ARBA" id="ARBA00023136"/>
    </source>
</evidence>
<feature type="transmembrane region" description="Helical" evidence="8">
    <location>
        <begin position="114"/>
        <end position="131"/>
    </location>
</feature>
<keyword evidence="3" id="KW-0813">Transport</keyword>
<keyword evidence="11" id="KW-1185">Reference proteome</keyword>
<evidence type="ECO:0000256" key="1">
    <source>
        <dbReference type="ARBA" id="ARBA00004651"/>
    </source>
</evidence>
<comment type="similarity">
    <text evidence="2">Belongs to the major facilitator superfamily. Bcr/CmlA family.</text>
</comment>
<comment type="subcellular location">
    <subcellularLocation>
        <location evidence="1">Cell membrane</location>
        <topology evidence="1">Multi-pass membrane protein</topology>
    </subcellularLocation>
</comment>
<dbReference type="GO" id="GO:1990961">
    <property type="term" value="P:xenobiotic detoxification by transmembrane export across the plasma membrane"/>
    <property type="evidence" value="ECO:0007669"/>
    <property type="project" value="InterPro"/>
</dbReference>
<feature type="transmembrane region" description="Helical" evidence="8">
    <location>
        <begin position="143"/>
        <end position="162"/>
    </location>
</feature>
<dbReference type="InterPro" id="IPR004812">
    <property type="entry name" value="Efflux_drug-R_Bcr/CmlA"/>
</dbReference>
<dbReference type="GO" id="GO:0005886">
    <property type="term" value="C:plasma membrane"/>
    <property type="evidence" value="ECO:0007669"/>
    <property type="project" value="UniProtKB-SubCell"/>
</dbReference>
<dbReference type="Pfam" id="PF07690">
    <property type="entry name" value="MFS_1"/>
    <property type="match status" value="1"/>
</dbReference>
<organism evidence="10 11">
    <name type="scientific">Conexibacter woesei (strain DSM 14684 / CCUG 47730 / CIP 108061 / JCM 11494 / NBRC 100937 / ID131577)</name>
    <dbReference type="NCBI Taxonomy" id="469383"/>
    <lineage>
        <taxon>Bacteria</taxon>
        <taxon>Bacillati</taxon>
        <taxon>Actinomycetota</taxon>
        <taxon>Thermoleophilia</taxon>
        <taxon>Solirubrobacterales</taxon>
        <taxon>Conexibacteraceae</taxon>
        <taxon>Conexibacter</taxon>
    </lineage>
</organism>
<dbReference type="AlphaFoldDB" id="D3FF02"/>
<dbReference type="OrthoDB" id="9814303at2"/>
<gene>
    <name evidence="10" type="ordered locus">Cwoe_3301</name>
</gene>
<feature type="transmembrane region" description="Helical" evidence="8">
    <location>
        <begin position="86"/>
        <end position="108"/>
    </location>
</feature>
<feature type="domain" description="Major facilitator superfamily (MFS) profile" evidence="9">
    <location>
        <begin position="17"/>
        <end position="403"/>
    </location>
</feature>
<feature type="transmembrane region" description="Helical" evidence="8">
    <location>
        <begin position="289"/>
        <end position="310"/>
    </location>
</feature>
<dbReference type="SUPFAM" id="SSF103473">
    <property type="entry name" value="MFS general substrate transporter"/>
    <property type="match status" value="1"/>
</dbReference>
<sequence length="403" mass="40398">MATFPSGSRSPRMPGERTLIVALGALTAFGPLSLDMYLPGLPELSRDLDASASLAQLSLTACMIGLAAGQLVAGSLSDARGRRGPLLAGIALYALASALCALAPSIWILIALRLVQGAAGAAGIVIARAIVRDLHAGDAAARFYALLMVVNGVTPILAPIVGGQLLGVTDWRGVFWLLAAIGVALLLGAWRLVPETLPPQKRHAGGLRATIGVFGALLRDRGFTGYVLTAGCAIGMMFCYIAGSPFVLQEIHGLSPQQFSIAFAANALGIVVCAQIGARLVGRLGARRLLVAGLTLGCGGAAGLLLAVALDAGLAGVLASLLAVVASVGLVMPNATALALAGHERTAGSASALVGLATFAIGGAVAPLVGIAGRDTALPLALAIASLGLAAALSFRLLAPRAR</sequence>
<evidence type="ECO:0000256" key="6">
    <source>
        <dbReference type="ARBA" id="ARBA00022989"/>
    </source>
</evidence>
<keyword evidence="4" id="KW-1003">Cell membrane</keyword>
<feature type="transmembrane region" description="Helical" evidence="8">
    <location>
        <begin position="259"/>
        <end position="277"/>
    </location>
</feature>
<evidence type="ECO:0000259" key="9">
    <source>
        <dbReference type="PROSITE" id="PS50850"/>
    </source>
</evidence>
<dbReference type="RefSeq" id="WP_012934770.1">
    <property type="nucleotide sequence ID" value="NC_013739.1"/>
</dbReference>
<dbReference type="InterPro" id="IPR011701">
    <property type="entry name" value="MFS"/>
</dbReference>
<dbReference type="PANTHER" id="PTHR42718">
    <property type="entry name" value="MAJOR FACILITATOR SUPERFAMILY MULTIDRUG TRANSPORTER MFSC"/>
    <property type="match status" value="1"/>
</dbReference>